<feature type="region of interest" description="Disordered" evidence="1">
    <location>
        <begin position="1"/>
        <end position="64"/>
    </location>
</feature>
<feature type="compositionally biased region" description="Basic and acidic residues" evidence="1">
    <location>
        <begin position="1"/>
        <end position="10"/>
    </location>
</feature>
<accession>A0A6L2L7T0</accession>
<reference evidence="2" key="1">
    <citation type="journal article" date="2019" name="Sci. Rep.">
        <title>Draft genome of Tanacetum cinerariifolium, the natural source of mosquito coil.</title>
        <authorList>
            <person name="Yamashiro T."/>
            <person name="Shiraishi A."/>
            <person name="Satake H."/>
            <person name="Nakayama K."/>
        </authorList>
    </citation>
    <scope>NUCLEOTIDE SEQUENCE</scope>
</reference>
<feature type="compositionally biased region" description="Polar residues" evidence="1">
    <location>
        <begin position="13"/>
        <end position="34"/>
    </location>
</feature>
<protein>
    <submittedName>
        <fullName evidence="2">Uncharacterized protein</fullName>
    </submittedName>
</protein>
<feature type="region of interest" description="Disordered" evidence="1">
    <location>
        <begin position="79"/>
        <end position="98"/>
    </location>
</feature>
<proteinExistence type="predicted"/>
<organism evidence="2">
    <name type="scientific">Tanacetum cinerariifolium</name>
    <name type="common">Dalmatian daisy</name>
    <name type="synonym">Chrysanthemum cinerariifolium</name>
    <dbReference type="NCBI Taxonomy" id="118510"/>
    <lineage>
        <taxon>Eukaryota</taxon>
        <taxon>Viridiplantae</taxon>
        <taxon>Streptophyta</taxon>
        <taxon>Embryophyta</taxon>
        <taxon>Tracheophyta</taxon>
        <taxon>Spermatophyta</taxon>
        <taxon>Magnoliopsida</taxon>
        <taxon>eudicotyledons</taxon>
        <taxon>Gunneridae</taxon>
        <taxon>Pentapetalae</taxon>
        <taxon>asterids</taxon>
        <taxon>campanulids</taxon>
        <taxon>Asterales</taxon>
        <taxon>Asteraceae</taxon>
        <taxon>Asteroideae</taxon>
        <taxon>Anthemideae</taxon>
        <taxon>Anthemidinae</taxon>
        <taxon>Tanacetum</taxon>
    </lineage>
</organism>
<dbReference type="EMBL" id="BKCJ010003630">
    <property type="protein sequence ID" value="GEU56244.1"/>
    <property type="molecule type" value="Genomic_DNA"/>
</dbReference>
<comment type="caution">
    <text evidence="2">The sequence shown here is derived from an EMBL/GenBank/DDBJ whole genome shotgun (WGS) entry which is preliminary data.</text>
</comment>
<gene>
    <name evidence="2" type="ORF">Tci_028222</name>
</gene>
<evidence type="ECO:0000256" key="1">
    <source>
        <dbReference type="SAM" id="MobiDB-lite"/>
    </source>
</evidence>
<dbReference type="AlphaFoldDB" id="A0A6L2L7T0"/>
<sequence length="433" mass="48508">MIVHAQEEIGKGSINSTDPHHTSTIIQPLTSQPQKKQKPRKTNRKDTELPQTSSPTTSIADEAVNEEIDDILVRAATTASSLEAEQDSDEGLGEEDASKHGRIADINANKDIYLVNVHIKEDMFGVNDLDGDEMIVESVDVVKTAKKIVSAASIILVSAVTTTTVITDVSITLAQALAELESAKPKDDKVLIQEPEQGITTTTLTTTTDATTITAASTRPKAKGLVIHEQEQAPTPIVSSNNHHRVNTFVDYKIELVMERSKKAEAKVIEGSLKRVGEEHEQKNVKKQKMKDDKETVKLKQHLEIILDDGDEVYIDATTLSSKSSTIVNYKIHKEGKKSYFYIFKADGSSQMYLTLSKILKIDREDLEVLWRLVKVIFEKIKLVDYMDNLLLHNLKTMFEHHVEDNVWKNQQGLVKVLNWKLYDSCRVHCITL</sequence>
<name>A0A6L2L7T0_TANCI</name>
<feature type="compositionally biased region" description="Acidic residues" evidence="1">
    <location>
        <begin position="84"/>
        <end position="95"/>
    </location>
</feature>
<feature type="compositionally biased region" description="Polar residues" evidence="1">
    <location>
        <begin position="49"/>
        <end position="59"/>
    </location>
</feature>
<evidence type="ECO:0000313" key="2">
    <source>
        <dbReference type="EMBL" id="GEU56244.1"/>
    </source>
</evidence>